<keyword evidence="3 9" id="KW-0812">Transmembrane</keyword>
<dbReference type="Gene3D" id="3.40.50.300">
    <property type="entry name" value="P-loop containing nucleotide triphosphate hydrolases"/>
    <property type="match status" value="1"/>
</dbReference>
<feature type="transmembrane region" description="Helical" evidence="9">
    <location>
        <begin position="219"/>
        <end position="243"/>
    </location>
</feature>
<dbReference type="AlphaFoldDB" id="A0A0R3R500"/>
<feature type="transmembrane region" description="Helical" evidence="9">
    <location>
        <begin position="362"/>
        <end position="391"/>
    </location>
</feature>
<evidence type="ECO:0000313" key="11">
    <source>
        <dbReference type="WBParaSite" id="BTMF_0001509001-mRNA-1"/>
    </source>
</evidence>
<dbReference type="GO" id="GO:0012505">
    <property type="term" value="C:endomembrane system"/>
    <property type="evidence" value="ECO:0007669"/>
    <property type="project" value="UniProtKB-SubCell"/>
</dbReference>
<feature type="transmembrane region" description="Helical" evidence="9">
    <location>
        <begin position="280"/>
        <end position="306"/>
    </location>
</feature>
<evidence type="ECO:0000256" key="2">
    <source>
        <dbReference type="ARBA" id="ARBA00022448"/>
    </source>
</evidence>
<dbReference type="PROSITE" id="PS50929">
    <property type="entry name" value="ABC_TM1F"/>
    <property type="match status" value="1"/>
</dbReference>
<dbReference type="GO" id="GO:0140359">
    <property type="term" value="F:ABC-type transporter activity"/>
    <property type="evidence" value="ECO:0007669"/>
    <property type="project" value="InterPro"/>
</dbReference>
<evidence type="ECO:0000256" key="1">
    <source>
        <dbReference type="ARBA" id="ARBA00004127"/>
    </source>
</evidence>
<dbReference type="InterPro" id="IPR011527">
    <property type="entry name" value="ABC1_TM_dom"/>
</dbReference>
<keyword evidence="8 9" id="KW-0472">Membrane</keyword>
<organism evidence="11">
    <name type="scientific">Brugia timori</name>
    <dbReference type="NCBI Taxonomy" id="42155"/>
    <lineage>
        <taxon>Eukaryota</taxon>
        <taxon>Metazoa</taxon>
        <taxon>Ecdysozoa</taxon>
        <taxon>Nematoda</taxon>
        <taxon>Chromadorea</taxon>
        <taxon>Rhabditida</taxon>
        <taxon>Spirurina</taxon>
        <taxon>Spiruromorpha</taxon>
        <taxon>Filarioidea</taxon>
        <taxon>Onchocercidae</taxon>
        <taxon>Brugia</taxon>
    </lineage>
</organism>
<dbReference type="InterPro" id="IPR003439">
    <property type="entry name" value="ABC_transporter-like_ATP-bd"/>
</dbReference>
<comment type="subcellular location">
    <subcellularLocation>
        <location evidence="1">Endomembrane system</location>
        <topology evidence="1">Multi-pass membrane protein</topology>
    </subcellularLocation>
</comment>
<name>A0A0R3R500_9BILA</name>
<dbReference type="SUPFAM" id="SSF90123">
    <property type="entry name" value="ABC transporter transmembrane region"/>
    <property type="match status" value="1"/>
</dbReference>
<dbReference type="PANTHER" id="PTHR24223">
    <property type="entry name" value="ATP-BINDING CASSETTE SUB-FAMILY C"/>
    <property type="match status" value="1"/>
</dbReference>
<keyword evidence="2" id="KW-0813">Transport</keyword>
<dbReference type="SUPFAM" id="SSF52540">
    <property type="entry name" value="P-loop containing nucleoside triphosphate hydrolases"/>
    <property type="match status" value="1"/>
</dbReference>
<keyword evidence="7 9" id="KW-1133">Transmembrane helix</keyword>
<dbReference type="GO" id="GO:0016887">
    <property type="term" value="F:ATP hydrolysis activity"/>
    <property type="evidence" value="ECO:0007669"/>
    <property type="project" value="InterPro"/>
</dbReference>
<evidence type="ECO:0000256" key="9">
    <source>
        <dbReference type="SAM" id="Phobius"/>
    </source>
</evidence>
<dbReference type="InterPro" id="IPR027417">
    <property type="entry name" value="P-loop_NTPase"/>
</dbReference>
<dbReference type="WBParaSite" id="BTMF_0001509001-mRNA-1">
    <property type="protein sequence ID" value="BTMF_0001509001-mRNA-1"/>
    <property type="gene ID" value="BTMF_0001509001"/>
</dbReference>
<evidence type="ECO:0000256" key="4">
    <source>
        <dbReference type="ARBA" id="ARBA00022737"/>
    </source>
</evidence>
<evidence type="ECO:0000259" key="10">
    <source>
        <dbReference type="PROSITE" id="PS50929"/>
    </source>
</evidence>
<dbReference type="Gene3D" id="1.20.1560.10">
    <property type="entry name" value="ABC transporter type 1, transmembrane domain"/>
    <property type="match status" value="1"/>
</dbReference>
<evidence type="ECO:0000256" key="3">
    <source>
        <dbReference type="ARBA" id="ARBA00022692"/>
    </source>
</evidence>
<proteinExistence type="predicted"/>
<dbReference type="GO" id="GO:0005524">
    <property type="term" value="F:ATP binding"/>
    <property type="evidence" value="ECO:0007669"/>
    <property type="project" value="UniProtKB-KW"/>
</dbReference>
<keyword evidence="6" id="KW-0067">ATP-binding</keyword>
<dbReference type="STRING" id="42155.A0A0R3R500"/>
<accession>A0A0R3R500</accession>
<feature type="domain" description="ABC transmembrane type-1" evidence="10">
    <location>
        <begin position="242"/>
        <end position="393"/>
    </location>
</feature>
<keyword evidence="4" id="KW-0677">Repeat</keyword>
<dbReference type="Pfam" id="PF00005">
    <property type="entry name" value="ABC_tran"/>
    <property type="match status" value="1"/>
</dbReference>
<reference evidence="11" key="1">
    <citation type="submission" date="2017-02" db="UniProtKB">
        <authorList>
            <consortium name="WormBaseParasite"/>
        </authorList>
    </citation>
    <scope>IDENTIFICATION</scope>
</reference>
<evidence type="ECO:0000256" key="8">
    <source>
        <dbReference type="ARBA" id="ARBA00023136"/>
    </source>
</evidence>
<dbReference type="GO" id="GO:0016020">
    <property type="term" value="C:membrane"/>
    <property type="evidence" value="ECO:0007669"/>
    <property type="project" value="InterPro"/>
</dbReference>
<dbReference type="Pfam" id="PF00664">
    <property type="entry name" value="ABC_membrane"/>
    <property type="match status" value="1"/>
</dbReference>
<evidence type="ECO:0000256" key="7">
    <source>
        <dbReference type="ARBA" id="ARBA00022989"/>
    </source>
</evidence>
<evidence type="ECO:0000256" key="6">
    <source>
        <dbReference type="ARBA" id="ARBA00022840"/>
    </source>
</evidence>
<dbReference type="InterPro" id="IPR036640">
    <property type="entry name" value="ABC1_TM_sf"/>
</dbReference>
<evidence type="ECO:0000256" key="5">
    <source>
        <dbReference type="ARBA" id="ARBA00022741"/>
    </source>
</evidence>
<dbReference type="InterPro" id="IPR050173">
    <property type="entry name" value="ABC_transporter_C-like"/>
</dbReference>
<keyword evidence="5" id="KW-0547">Nucleotide-binding</keyword>
<sequence length="393" mass="43772">LSGGQKHRVSLARAVYANSDIILLDDPLSAVDAHVGRHTFTRVISSQTGLLAKKTRILVTHGLHYLKYCDRIVVMNDGKITEVGTFQELVQAQKHFAEFLEDFLMNKVKQCKQAQDEGDSEEMEELLKDLQVLNPEQRKHLESFSGTRQHTDSTLTDGTTEQDVAAKKIDSNLIKIEIGEKADGIALSAQTANKPAIASNDERSKLIEKEGVEVGKVKFAVYLLYLHAIGYGTTAIFVSIYIFSSVLGVSSNLWLANWSDHANKGNITAEENDTNWRLGIYATLGLGQAAMVCTGSITMAYGMVFASRKLHEGILRNIMHLPMAFFDITPLGRIVNRFGKDIVTVDIEIPKSIDDLLDDCQILVAILILIVFIYPHSFWVFITCAFFNFFILV</sequence>
<protein>
    <submittedName>
        <fullName evidence="11">ABC transmembrane type-1 domain-containing protein</fullName>
    </submittedName>
</protein>
<dbReference type="PANTHER" id="PTHR24223:SF443">
    <property type="entry name" value="MULTIDRUG-RESISTANCE LIKE PROTEIN 1, ISOFORM I"/>
    <property type="match status" value="1"/>
</dbReference>